<evidence type="ECO:0000259" key="10">
    <source>
        <dbReference type="Pfam" id="PF00593"/>
    </source>
</evidence>
<dbReference type="STRING" id="354355.SAMN05660816_03791"/>
<dbReference type="EMBL" id="LVXG01000034">
    <property type="protein sequence ID" value="OQP44462.1"/>
    <property type="molecule type" value="Genomic_DNA"/>
</dbReference>
<evidence type="ECO:0000256" key="3">
    <source>
        <dbReference type="ARBA" id="ARBA00022452"/>
    </source>
</evidence>
<comment type="caution">
    <text evidence="12">The sequence shown here is derived from an EMBL/GenBank/DDBJ whole genome shotgun (WGS) entry which is preliminary data.</text>
</comment>
<dbReference type="InterPro" id="IPR039426">
    <property type="entry name" value="TonB-dep_rcpt-like"/>
</dbReference>
<evidence type="ECO:0000256" key="6">
    <source>
        <dbReference type="ARBA" id="ARBA00023136"/>
    </source>
</evidence>
<evidence type="ECO:0000256" key="8">
    <source>
        <dbReference type="PROSITE-ProRule" id="PRU01360"/>
    </source>
</evidence>
<dbReference type="InterPro" id="IPR037066">
    <property type="entry name" value="Plug_dom_sf"/>
</dbReference>
<feature type="domain" description="TonB-dependent receptor-like beta-barrel" evidence="10">
    <location>
        <begin position="455"/>
        <end position="914"/>
    </location>
</feature>
<dbReference type="Gene3D" id="2.60.40.1120">
    <property type="entry name" value="Carboxypeptidase-like, regulatory domain"/>
    <property type="match status" value="1"/>
</dbReference>
<evidence type="ECO:0000256" key="9">
    <source>
        <dbReference type="RuleBase" id="RU003357"/>
    </source>
</evidence>
<dbReference type="Pfam" id="PF07715">
    <property type="entry name" value="Plug"/>
    <property type="match status" value="1"/>
</dbReference>
<gene>
    <name evidence="12" type="ORF">A4H97_08775</name>
</gene>
<feature type="domain" description="TonB-dependent receptor plug" evidence="11">
    <location>
        <begin position="128"/>
        <end position="236"/>
    </location>
</feature>
<dbReference type="SUPFAM" id="SSF49464">
    <property type="entry name" value="Carboxypeptidase regulatory domain-like"/>
    <property type="match status" value="1"/>
</dbReference>
<evidence type="ECO:0000313" key="12">
    <source>
        <dbReference type="EMBL" id="OQP44462.1"/>
    </source>
</evidence>
<dbReference type="NCBIfam" id="TIGR04056">
    <property type="entry name" value="OMP_RagA_SusC"/>
    <property type="match status" value="1"/>
</dbReference>
<evidence type="ECO:0000256" key="7">
    <source>
        <dbReference type="ARBA" id="ARBA00023237"/>
    </source>
</evidence>
<dbReference type="InterPro" id="IPR000531">
    <property type="entry name" value="Beta-barrel_TonB"/>
</dbReference>
<keyword evidence="4 8" id="KW-0812">Transmembrane</keyword>
<reference evidence="13" key="1">
    <citation type="submission" date="2016-04" db="EMBL/GenBank/DDBJ databases">
        <authorList>
            <person name="Chen L."/>
            <person name="Zhuang W."/>
            <person name="Wang G."/>
        </authorList>
    </citation>
    <scope>NUCLEOTIDE SEQUENCE [LARGE SCALE GENOMIC DNA]</scope>
    <source>
        <strain evidence="13">17621</strain>
    </source>
</reference>
<dbReference type="RefSeq" id="WP_242673191.1">
    <property type="nucleotide sequence ID" value="NZ_FOCZ01000006.1"/>
</dbReference>
<dbReference type="PROSITE" id="PS52016">
    <property type="entry name" value="TONB_DEPENDENT_REC_3"/>
    <property type="match status" value="1"/>
</dbReference>
<evidence type="ECO:0000259" key="11">
    <source>
        <dbReference type="Pfam" id="PF07715"/>
    </source>
</evidence>
<protein>
    <submittedName>
        <fullName evidence="12">SusC/RagA family protein</fullName>
    </submittedName>
</protein>
<dbReference type="NCBIfam" id="TIGR04057">
    <property type="entry name" value="SusC_RagA_signa"/>
    <property type="match status" value="1"/>
</dbReference>
<comment type="subcellular location">
    <subcellularLocation>
        <location evidence="1 8">Cell outer membrane</location>
        <topology evidence="1 8">Multi-pass membrane protein</topology>
    </subcellularLocation>
</comment>
<dbReference type="Pfam" id="PF13715">
    <property type="entry name" value="CarbopepD_reg_2"/>
    <property type="match status" value="1"/>
</dbReference>
<evidence type="ECO:0000256" key="5">
    <source>
        <dbReference type="ARBA" id="ARBA00023077"/>
    </source>
</evidence>
<accession>A0A1V9EEH0</accession>
<comment type="similarity">
    <text evidence="8 9">Belongs to the TonB-dependent receptor family.</text>
</comment>
<keyword evidence="7 8" id="KW-0998">Cell outer membrane</keyword>
<evidence type="ECO:0000256" key="4">
    <source>
        <dbReference type="ARBA" id="ARBA00022692"/>
    </source>
</evidence>
<keyword evidence="2 8" id="KW-0813">Transport</keyword>
<keyword evidence="6 8" id="KW-0472">Membrane</keyword>
<evidence type="ECO:0000256" key="1">
    <source>
        <dbReference type="ARBA" id="ARBA00004571"/>
    </source>
</evidence>
<proteinExistence type="inferred from homology"/>
<dbReference type="InterPro" id="IPR008969">
    <property type="entry name" value="CarboxyPept-like_regulatory"/>
</dbReference>
<dbReference type="AlphaFoldDB" id="A0A1V9EEH0"/>
<dbReference type="InterPro" id="IPR012910">
    <property type="entry name" value="Plug_dom"/>
</dbReference>
<name>A0A1V9EEH0_9BACT</name>
<evidence type="ECO:0000313" key="13">
    <source>
        <dbReference type="Proteomes" id="UP000192610"/>
    </source>
</evidence>
<dbReference type="Proteomes" id="UP000192610">
    <property type="component" value="Unassembled WGS sequence"/>
</dbReference>
<dbReference type="Gene3D" id="2.170.130.10">
    <property type="entry name" value="TonB-dependent receptor, plug domain"/>
    <property type="match status" value="1"/>
</dbReference>
<dbReference type="InterPro" id="IPR036942">
    <property type="entry name" value="Beta-barrel_TonB_sf"/>
</dbReference>
<dbReference type="Pfam" id="PF00593">
    <property type="entry name" value="TonB_dep_Rec_b-barrel"/>
    <property type="match status" value="1"/>
</dbReference>
<dbReference type="InterPro" id="IPR023996">
    <property type="entry name" value="TonB-dep_OMP_SusC/RagA"/>
</dbReference>
<keyword evidence="5 9" id="KW-0798">TonB box</keyword>
<organism evidence="12 13">
    <name type="scientific">Niastella yeongjuensis</name>
    <dbReference type="NCBI Taxonomy" id="354355"/>
    <lineage>
        <taxon>Bacteria</taxon>
        <taxon>Pseudomonadati</taxon>
        <taxon>Bacteroidota</taxon>
        <taxon>Chitinophagia</taxon>
        <taxon>Chitinophagales</taxon>
        <taxon>Chitinophagaceae</taxon>
        <taxon>Niastella</taxon>
    </lineage>
</organism>
<sequence length="1105" mass="124850">MMKTRRFMCNLFQTRQWGIVLFIVTLLAAPFVSLAQERTLEGTVVDAADQPLKGVSVTIVNTKRGVTTDEHGRFSLKVSTDASINFSFSGFVAQTIKAPATGEVSIRLEVSQKAMDEVVVIGYGQVRKKDLTGSITQIRPDKISDQNPNTTQDIIRGTPGVTIGFDATAKGGGSIQIRGQRSVYTDAGHNDPLLVLDGMIFYGELSEINPDDIEQIDILKDASAAAVYGAKSANGVLIITTKKGKKGKPRFNFTANRGIQTMGTNRKVMSPEGYMQYRKDWYKTGTYGVNPATGNFEAYQTAISPRPIQPGYFEQPTDENLTKWGITLDQWRAYSTNGTASDDEIWARRLALQGSVLTNYLNRKSFDWYDNTFRTGTNQDYNLSASGGSDNYNYYMSMGYLSNEGLVQGNTFKAIRSNIKLDAKMTKWLDISGNINFQHRNEGDSAADWSRAIIYNSPYATYKDDTGALQVHPMGENSVNNLGYNYDYIRQFVSRDKAYTIFNSIFSAKVKLPFNITYSFNASPRYQFYHERYFESSQNPDWKATNGLVYREQTQRFDWSLNNTINVDQSFGKHRVNVTLVQEAEKKQSWKDRQEARNILPSDALGYHETTFGDRAKIIYDADDVKETADGLLARLIYTYNDRYMFTASFRRDGYSAFGYSNPRANFISLAGAWTFTNEPFFKWEPMSLGKLRVSWGQNGNRSLSDPYLALSNLTAAPTTQPGSMGYLDNSGALVQYKYLRIERLSNPNLHWEKTESFNTGIDFGFLNNRLTGTIDYYVTPTIDMIMNRGLPSFTGFTSITTNLGKVVNKGFEFSLTSQNMHTKDFTWSTTFGFSKYKNTIKHLYYVYDAVVDAQGNVVSTTERDDLKNSWFIGQPVSAIWNYNVTGIWQGSEAAEAARYGQRPGDPKVANNYTDDDVKNANGTVTPTYNDKDKEFLGQTAAPIMWSLRNDFTWKNFNFSFNMYSYWGNKSIVNLYLNQDNNTSLITNMANIWQKDYWTVDNPTNNVARLDSRGPAGVSAPGKIYDRSFIRLDNITLGYIVPSRLISKAGIDKVKVYANIRNAALWKKDKNWNYGDVETFTITSTNEYRNSLAPRIVTFGLNVNF</sequence>
<dbReference type="GO" id="GO:0009279">
    <property type="term" value="C:cell outer membrane"/>
    <property type="evidence" value="ECO:0007669"/>
    <property type="project" value="UniProtKB-SubCell"/>
</dbReference>
<keyword evidence="3 8" id="KW-1134">Transmembrane beta strand</keyword>
<dbReference type="InterPro" id="IPR023997">
    <property type="entry name" value="TonB-dep_OMP_SusC/RagA_CS"/>
</dbReference>
<keyword evidence="13" id="KW-1185">Reference proteome</keyword>
<dbReference type="Gene3D" id="2.40.170.20">
    <property type="entry name" value="TonB-dependent receptor, beta-barrel domain"/>
    <property type="match status" value="1"/>
</dbReference>
<dbReference type="SUPFAM" id="SSF56935">
    <property type="entry name" value="Porins"/>
    <property type="match status" value="1"/>
</dbReference>
<evidence type="ECO:0000256" key="2">
    <source>
        <dbReference type="ARBA" id="ARBA00022448"/>
    </source>
</evidence>